<protein>
    <submittedName>
        <fullName evidence="4">Arginine N-succinyltransferase</fullName>
    </submittedName>
</protein>
<keyword evidence="5" id="KW-1185">Reference proteome</keyword>
<dbReference type="Gene3D" id="3.40.630.30">
    <property type="match status" value="1"/>
</dbReference>
<dbReference type="PANTHER" id="PTHR30420">
    <property type="entry name" value="N-SUCCINYLARGININE DIHYDROLASE"/>
    <property type="match status" value="1"/>
</dbReference>
<organism evidence="4 5">
    <name type="scientific">Roseiconus nitratireducens</name>
    <dbReference type="NCBI Taxonomy" id="2605748"/>
    <lineage>
        <taxon>Bacteria</taxon>
        <taxon>Pseudomonadati</taxon>
        <taxon>Planctomycetota</taxon>
        <taxon>Planctomycetia</taxon>
        <taxon>Pirellulales</taxon>
        <taxon>Pirellulaceae</taxon>
        <taxon>Roseiconus</taxon>
    </lineage>
</organism>
<gene>
    <name evidence="4" type="ORF">FYK55_02025</name>
</gene>
<dbReference type="AlphaFoldDB" id="A0A5M6DI30"/>
<dbReference type="GO" id="GO:0006527">
    <property type="term" value="P:L-arginine catabolic process"/>
    <property type="evidence" value="ECO:0007669"/>
    <property type="project" value="InterPro"/>
</dbReference>
<reference evidence="4 5" key="1">
    <citation type="submission" date="2019-08" db="EMBL/GenBank/DDBJ databases">
        <authorList>
            <person name="Dhanesh K."/>
            <person name="Kumar G."/>
            <person name="Sasikala C."/>
            <person name="Venkata Ramana C."/>
        </authorList>
    </citation>
    <scope>NUCLEOTIDE SEQUENCE [LARGE SCALE GENOMIC DNA]</scope>
    <source>
        <strain evidence="4 5">JC645</strain>
    </source>
</reference>
<evidence type="ECO:0000256" key="2">
    <source>
        <dbReference type="ARBA" id="ARBA00022679"/>
    </source>
</evidence>
<accession>A0A5M6DI30</accession>
<keyword evidence="2 4" id="KW-0808">Transferase</keyword>
<evidence type="ECO:0000313" key="5">
    <source>
        <dbReference type="Proteomes" id="UP000324479"/>
    </source>
</evidence>
<dbReference type="Pfam" id="PF04958">
    <property type="entry name" value="AstA"/>
    <property type="match status" value="1"/>
</dbReference>
<proteinExistence type="predicted"/>
<dbReference type="NCBIfam" id="TIGR03243">
    <property type="entry name" value="arg_catab_AOST"/>
    <property type="match status" value="1"/>
</dbReference>
<evidence type="ECO:0000256" key="3">
    <source>
        <dbReference type="ARBA" id="ARBA00023315"/>
    </source>
</evidence>
<dbReference type="RefSeq" id="WP_150074326.1">
    <property type="nucleotide sequence ID" value="NZ_VWOX01000001.1"/>
</dbReference>
<evidence type="ECO:0000256" key="1">
    <source>
        <dbReference type="ARBA" id="ARBA00022503"/>
    </source>
</evidence>
<dbReference type="SUPFAM" id="SSF55729">
    <property type="entry name" value="Acyl-CoA N-acyltransferases (Nat)"/>
    <property type="match status" value="1"/>
</dbReference>
<sequence length="363" mass="39893">MASYSIRLVRSSDLSDLVALAHHVSFGLTTLSPDPERLQDRIEASHAGDAPLLVMVDESDKKIVGTAGIFTRVGDARRAEPFYAYRIERSVHQSKSLDVHHEIDTLHLVKMFNGPTELGTLFVHPEHRGGGKGRLLSLSRFHYMFQHPKMFDRQVITELRGVVDDQGHSPFWDALGRKFFRVEFPVADALSARDKRFIAELMPPHPIYIPFLAEEGQRVIGEVHQNTRPARQMLEGEGFYFSKMVDIFDGGPCLRCDSAAIRSIREAIVCAVAEICPQAIPATASNEPTSGEAAPLECLVSSVGEPFRLVGCVADRSPGGIRIDASAADRLGVKRGDSVCVSPLKGAASPFGRDRPILSEQIV</sequence>
<dbReference type="PANTHER" id="PTHR30420:SF1">
    <property type="entry name" value="ARGININE N-SUCCINYLTRANSFERASE"/>
    <property type="match status" value="1"/>
</dbReference>
<dbReference type="GO" id="GO:0008791">
    <property type="term" value="F:arginine N-succinyltransferase activity"/>
    <property type="evidence" value="ECO:0007669"/>
    <property type="project" value="InterPro"/>
</dbReference>
<dbReference type="Proteomes" id="UP000324479">
    <property type="component" value="Unassembled WGS sequence"/>
</dbReference>
<keyword evidence="1" id="KW-0056">Arginine metabolism</keyword>
<comment type="caution">
    <text evidence="4">The sequence shown here is derived from an EMBL/GenBank/DDBJ whole genome shotgun (WGS) entry which is preliminary data.</text>
</comment>
<keyword evidence="3" id="KW-0012">Acyltransferase</keyword>
<name>A0A5M6DI30_9BACT</name>
<dbReference type="EMBL" id="VWOX01000001">
    <property type="protein sequence ID" value="KAA5547204.1"/>
    <property type="molecule type" value="Genomic_DNA"/>
</dbReference>
<dbReference type="InterPro" id="IPR016181">
    <property type="entry name" value="Acyl_CoA_acyltransferase"/>
</dbReference>
<evidence type="ECO:0000313" key="4">
    <source>
        <dbReference type="EMBL" id="KAA5547204.1"/>
    </source>
</evidence>
<dbReference type="InterPro" id="IPR007041">
    <property type="entry name" value="Arg_succinylTrfase_AstA/AruG"/>
</dbReference>